<comment type="caution">
    <text evidence="7">The sequence shown here is derived from an EMBL/GenBank/DDBJ whole genome shotgun (WGS) entry which is preliminary data.</text>
</comment>
<gene>
    <name evidence="7" type="ORF">CLCR_06576</name>
</gene>
<keyword evidence="3" id="KW-0963">Cytoplasm</keyword>
<feature type="compositionally biased region" description="Basic and acidic residues" evidence="5">
    <location>
        <begin position="1"/>
        <end position="10"/>
    </location>
</feature>
<dbReference type="GO" id="GO:0016020">
    <property type="term" value="C:membrane"/>
    <property type="evidence" value="ECO:0007669"/>
    <property type="project" value="TreeGrafter"/>
</dbReference>
<dbReference type="PROSITE" id="PS50219">
    <property type="entry name" value="CNH"/>
    <property type="match status" value="1"/>
</dbReference>
<keyword evidence="8" id="KW-1185">Reference proteome</keyword>
<sequence>MDEADQPEKRPAKRQRLTAPEPGPYVLRPVLEEIPLTTEDGNDQVSITCVEYWNNNLYIGTSAAEILHLVSIPPEPGDENASPTFILASRLQPSGHASSVDPPNAPGIQQILVLPGPLKACVLCNGVVSFYSLPEFSPAFPNREPTGVQWIGGIDENEDKDNPEGPVVMLANTKRIMLVRVGERLRPIRNNIEYPGCLRSSRRETIACVADDTGYALLEVEHQQKIPLFPISSLPAEEDPVPDSGGRSPTQSTPPVDAASHGRSTSMGNLISSTRDVSQGRRQESAHLMPPDAAAARDGQTTSPITSGDREATARPKARPRASTEALPTRSAATTDNRHVKKRLKPHILSPFPTEFMLTTGTNESEPGVGLFVNLDGDVVRGTIDFASYPEDLLIDNFNVPDYDGAPYSEDEGKIICALLRHTEEGVTERRLEMQHVENASELTHPRTLVTLPPGKLDNPRAGLRHTLSTHHHFFKVPGELLQLVPLSLGILAHRKGVSRESDPRTQSAVEQVEQERALFDSQSLATPVEPSLELVDKRAAEEKSLARRFGRAFTRNVVWHGQQLLMVLQNPLISQLEYRLKQHLVDDTAAEVKPGHIFGFLAGIHGREPKDETEFLTLNYVRQKASLILFLHLQTRVSASSDLEDLLRAVENTLHDGGLDPRIVLLLSPPLSSEVLYGPEGIWLHQGMADLLHDYQSPISGFEDAPIEFWMTIRHFLMLWQEKRGYGSITDDQYVFNSVDAALLHVLLYLDQALPAESPAQKSVRAKLHNVVDHWKGDFDRAASLLERYSRLYVLSRLYQSKKQAREVLTTWRRIIDGEKDMDYSSNVGYVEGQLRRYLTMIRDVDLVQDYALWLAQRNPELAVQVFTDDTARVRFSPQDVVKLLKDHAPGAVQQYLEHLVFGKHLDQYADDLIGYYLDSVLTVLEESEAARTSLAESYSTYRALESPKPTYLDFIHQNAPPEPWWESRLRLLQLLGSGAYATGVSTLAGKDLTYSVDMVLERLAPFSTYLVSESIILDARQGRHKEALRLLTHGLGDYDTAMRYCYFGGPSSSSPYPVDPSTLPSRDVQTELFNFLFREFLTIDDVEDRLERTSHLLGKFAVFFDPVAVIAEIPDDWSVEMLGEFLLRSFRAATTERNQALVMKALSAAQNLIRQVEFIEITEKIGAKIVREGQDGRDEVVR</sequence>
<evidence type="ECO:0000256" key="3">
    <source>
        <dbReference type="ARBA" id="ARBA00022490"/>
    </source>
</evidence>
<dbReference type="GO" id="GO:0006914">
    <property type="term" value="P:autophagy"/>
    <property type="evidence" value="ECO:0007669"/>
    <property type="project" value="TreeGrafter"/>
</dbReference>
<evidence type="ECO:0000313" key="7">
    <source>
        <dbReference type="EMBL" id="OCT49950.1"/>
    </source>
</evidence>
<feature type="compositionally biased region" description="Polar residues" evidence="5">
    <location>
        <begin position="262"/>
        <end position="277"/>
    </location>
</feature>
<dbReference type="VEuPathDB" id="FungiDB:G647_08863"/>
<dbReference type="eggNOG" id="KOG2063">
    <property type="taxonomic scope" value="Eukaryota"/>
</dbReference>
<dbReference type="Proteomes" id="UP000094526">
    <property type="component" value="Unassembled WGS sequence"/>
</dbReference>
<dbReference type="PANTHER" id="PTHR12894:SF27">
    <property type="entry name" value="TRANSFORMING GROWTH FACTOR-BETA RECEPTOR-ASSOCIATED PROTEIN 1"/>
    <property type="match status" value="1"/>
</dbReference>
<evidence type="ECO:0000256" key="2">
    <source>
        <dbReference type="ARBA" id="ARBA00022448"/>
    </source>
</evidence>
<evidence type="ECO:0000313" key="8">
    <source>
        <dbReference type="Proteomes" id="UP000094526"/>
    </source>
</evidence>
<evidence type="ECO:0000259" key="6">
    <source>
        <dbReference type="PROSITE" id="PS50219"/>
    </source>
</evidence>
<keyword evidence="2" id="KW-0813">Transport</keyword>
<proteinExistence type="predicted"/>
<dbReference type="GO" id="GO:0005737">
    <property type="term" value="C:cytoplasm"/>
    <property type="evidence" value="ECO:0007669"/>
    <property type="project" value="UniProtKB-SubCell"/>
</dbReference>
<reference evidence="8" key="1">
    <citation type="submission" date="2015-07" db="EMBL/GenBank/DDBJ databases">
        <authorList>
            <person name="Teixeira M.M."/>
            <person name="Souza R.C."/>
            <person name="Almeida L.G."/>
            <person name="Vicente V.A."/>
            <person name="de Hoog S."/>
            <person name="Bocca A.L."/>
            <person name="de Almeida S.R."/>
            <person name="Vasconcelos A.T."/>
            <person name="Felipe M.S."/>
        </authorList>
    </citation>
    <scope>NUCLEOTIDE SEQUENCE [LARGE SCALE GENOMIC DNA]</scope>
    <source>
        <strain evidence="8">KSF</strain>
    </source>
</reference>
<dbReference type="STRING" id="86049.A0A1C1CN76"/>
<comment type="subcellular location">
    <subcellularLocation>
        <location evidence="1">Cytoplasm</location>
    </subcellularLocation>
</comment>
<dbReference type="InterPro" id="IPR001180">
    <property type="entry name" value="CNH_dom"/>
</dbReference>
<keyword evidence="7" id="KW-0675">Receptor</keyword>
<dbReference type="VEuPathDB" id="FungiDB:CLCR_06576"/>
<evidence type="ECO:0000256" key="5">
    <source>
        <dbReference type="SAM" id="MobiDB-lite"/>
    </source>
</evidence>
<dbReference type="GO" id="GO:0034058">
    <property type="term" value="P:endosomal vesicle fusion"/>
    <property type="evidence" value="ECO:0007669"/>
    <property type="project" value="TreeGrafter"/>
</dbReference>
<organism evidence="7 8">
    <name type="scientific">Cladophialophora carrionii</name>
    <dbReference type="NCBI Taxonomy" id="86049"/>
    <lineage>
        <taxon>Eukaryota</taxon>
        <taxon>Fungi</taxon>
        <taxon>Dikarya</taxon>
        <taxon>Ascomycota</taxon>
        <taxon>Pezizomycotina</taxon>
        <taxon>Eurotiomycetes</taxon>
        <taxon>Chaetothyriomycetidae</taxon>
        <taxon>Chaetothyriales</taxon>
        <taxon>Herpotrichiellaceae</taxon>
        <taxon>Cladophialophora</taxon>
    </lineage>
</organism>
<dbReference type="OrthoDB" id="5325112at2759"/>
<evidence type="ECO:0000256" key="1">
    <source>
        <dbReference type="ARBA" id="ARBA00004496"/>
    </source>
</evidence>
<protein>
    <submittedName>
        <fullName evidence="7">Putative TGF beta receptor associated protein 1</fullName>
    </submittedName>
</protein>
<feature type="domain" description="CNH" evidence="6">
    <location>
        <begin position="44"/>
        <end position="447"/>
    </location>
</feature>
<feature type="region of interest" description="Disordered" evidence="5">
    <location>
        <begin position="230"/>
        <end position="343"/>
    </location>
</feature>
<dbReference type="InterPro" id="IPR032914">
    <property type="entry name" value="Vam6/VPS39/TRAP1"/>
</dbReference>
<feature type="region of interest" description="Disordered" evidence="5">
    <location>
        <begin position="1"/>
        <end position="24"/>
    </location>
</feature>
<dbReference type="EMBL" id="LGRB01000010">
    <property type="protein sequence ID" value="OCT49950.1"/>
    <property type="molecule type" value="Genomic_DNA"/>
</dbReference>
<dbReference type="GO" id="GO:0015031">
    <property type="term" value="P:protein transport"/>
    <property type="evidence" value="ECO:0007669"/>
    <property type="project" value="UniProtKB-KW"/>
</dbReference>
<dbReference type="AlphaFoldDB" id="A0A1C1CN76"/>
<keyword evidence="4" id="KW-0653">Protein transport</keyword>
<evidence type="ECO:0000256" key="4">
    <source>
        <dbReference type="ARBA" id="ARBA00022927"/>
    </source>
</evidence>
<accession>A0A1C1CN76</accession>
<dbReference type="PANTHER" id="PTHR12894">
    <property type="entry name" value="CNH DOMAIN CONTAINING"/>
    <property type="match status" value="1"/>
</dbReference>
<name>A0A1C1CN76_9EURO</name>